<reference evidence="3" key="1">
    <citation type="journal article" date="2019" name="Int. J. Syst. Evol. Microbiol.">
        <title>The Global Catalogue of Microorganisms (GCM) 10K type strain sequencing project: providing services to taxonomists for standard genome sequencing and annotation.</title>
        <authorList>
            <consortium name="The Broad Institute Genomics Platform"/>
            <consortium name="The Broad Institute Genome Sequencing Center for Infectious Disease"/>
            <person name="Wu L."/>
            <person name="Ma J."/>
        </authorList>
    </citation>
    <scope>NUCLEOTIDE SEQUENCE [LARGE SCALE GENOMIC DNA]</scope>
    <source>
        <strain evidence="3">KCTC 52438</strain>
    </source>
</reference>
<evidence type="ECO:0000313" key="2">
    <source>
        <dbReference type="EMBL" id="MFC3150189.1"/>
    </source>
</evidence>
<proteinExistence type="predicted"/>
<dbReference type="RefSeq" id="WP_386716527.1">
    <property type="nucleotide sequence ID" value="NZ_JBHRSZ010000002.1"/>
</dbReference>
<keyword evidence="3" id="KW-1185">Reference proteome</keyword>
<feature type="compositionally biased region" description="Polar residues" evidence="1">
    <location>
        <begin position="26"/>
        <end position="39"/>
    </location>
</feature>
<dbReference type="EMBL" id="JBHRSZ010000002">
    <property type="protein sequence ID" value="MFC3150189.1"/>
    <property type="molecule type" value="Genomic_DNA"/>
</dbReference>
<gene>
    <name evidence="2" type="ORF">ACFOEK_04055</name>
</gene>
<sequence length="218" mass="24105">MSTSGKGKKDLLGDLENIKDLLGDTSIDSTPSTSNQESSDNLDEIPLLSDVVPQDKSEKKSSSPSSATANRPTNSNLATNASEKQSTSEAAENNTIKSNPFIPYEAINRLKEERQTMKNFAAEVMKAAQQGISKNELDQFDLFKYSRSTKREIPPTSEVSKKEAPSQTDTKQPAPPSEMEIEVIINQVIEDYRPVLEEAMRDALLAFYKNESEKNSPQ</sequence>
<organism evidence="2 3">
    <name type="scientific">Litoribrevibacter euphylliae</name>
    <dbReference type="NCBI Taxonomy" id="1834034"/>
    <lineage>
        <taxon>Bacteria</taxon>
        <taxon>Pseudomonadati</taxon>
        <taxon>Pseudomonadota</taxon>
        <taxon>Gammaproteobacteria</taxon>
        <taxon>Oceanospirillales</taxon>
        <taxon>Oceanospirillaceae</taxon>
        <taxon>Litoribrevibacter</taxon>
    </lineage>
</organism>
<accession>A0ABV7HC10</accession>
<dbReference type="Proteomes" id="UP001595476">
    <property type="component" value="Unassembled WGS sequence"/>
</dbReference>
<feature type="compositionally biased region" description="Polar residues" evidence="1">
    <location>
        <begin position="67"/>
        <end position="98"/>
    </location>
</feature>
<feature type="region of interest" description="Disordered" evidence="1">
    <location>
        <begin position="148"/>
        <end position="179"/>
    </location>
</feature>
<evidence type="ECO:0008006" key="4">
    <source>
        <dbReference type="Google" id="ProtNLM"/>
    </source>
</evidence>
<feature type="compositionally biased region" description="Basic and acidic residues" evidence="1">
    <location>
        <begin position="149"/>
        <end position="164"/>
    </location>
</feature>
<evidence type="ECO:0000313" key="3">
    <source>
        <dbReference type="Proteomes" id="UP001595476"/>
    </source>
</evidence>
<protein>
    <recommendedName>
        <fullName evidence="4">DUF2497 domain-containing protein</fullName>
    </recommendedName>
</protein>
<name>A0ABV7HC10_9GAMM</name>
<comment type="caution">
    <text evidence="2">The sequence shown here is derived from an EMBL/GenBank/DDBJ whole genome shotgun (WGS) entry which is preliminary data.</text>
</comment>
<evidence type="ECO:0000256" key="1">
    <source>
        <dbReference type="SAM" id="MobiDB-lite"/>
    </source>
</evidence>
<feature type="region of interest" description="Disordered" evidence="1">
    <location>
        <begin position="22"/>
        <end position="102"/>
    </location>
</feature>